<keyword evidence="2" id="KW-1185">Reference proteome</keyword>
<dbReference type="InterPro" id="IPR036188">
    <property type="entry name" value="FAD/NAD-bd_sf"/>
</dbReference>
<comment type="caution">
    <text evidence="1">The sequence shown here is derived from an EMBL/GenBank/DDBJ whole genome shotgun (WGS) entry which is preliminary data.</text>
</comment>
<evidence type="ECO:0000313" key="1">
    <source>
        <dbReference type="EMBL" id="MCB5181997.1"/>
    </source>
</evidence>
<dbReference type="PANTHER" id="PTHR10668">
    <property type="entry name" value="PHYTOENE DEHYDROGENASE"/>
    <property type="match status" value="1"/>
</dbReference>
<dbReference type="RefSeq" id="WP_226729100.1">
    <property type="nucleotide sequence ID" value="NZ_JAJAUY010000100.1"/>
</dbReference>
<reference evidence="1 2" key="1">
    <citation type="submission" date="2021-10" db="EMBL/GenBank/DDBJ databases">
        <title>Streptomyces sp. strain SMC 277, a novel streptomycete isolated from soil.</title>
        <authorList>
            <person name="Chanama M."/>
        </authorList>
    </citation>
    <scope>NUCLEOTIDE SEQUENCE [LARGE SCALE GENOMIC DNA]</scope>
    <source>
        <strain evidence="1 2">SMC 277</strain>
    </source>
</reference>
<protein>
    <submittedName>
        <fullName evidence="1">NAD(P)/FAD-dependent oxidoreductase</fullName>
    </submittedName>
</protein>
<dbReference type="Proteomes" id="UP001199054">
    <property type="component" value="Unassembled WGS sequence"/>
</dbReference>
<sequence>MAPDAVIVGTGPNGLTAGATLARAGLSVELYEAGATIGGGLRTESLFDSDIQHDICAAVHPMALASPFFKAFGLQERGVEMLHAPASYAHPLPGGAAGIAYHDLDATQAGLGPDGRRWRRLMRPLLQHSDGIVDLLLSDQRSLPRDPVAALLLARRVLAHGTHLASATFETEEAKALLTGVAAHAVGRLPSLTAGAVSMLLGHLAHGTGWPVPRGGSARIADALTAEITAHGGTFHTGRRISDLAELPRSRAVLLDVSPKTLVRITAGRLPTRYRRALARYTYGPGAAKADFLITEPVPWTNQAVGQATTVHLGGTQADIFRSETTTAAGVLADEPFVLVVDPVVADPERARPGKYPLWAYAHVPNGDTTDPIELITSQIERYAPGFRDTVIAQRGTSAAQYEEYNPNYVGGDIGTGAMTIRQSLLRPAPRTNPYRVPLPSVYLCSAATPPGPGVHGMSGYYAALAALHHEFGIRGRPSLGPVRDFGSTTRADMAP</sequence>
<dbReference type="EMBL" id="JAJAUY010000100">
    <property type="protein sequence ID" value="MCB5181997.1"/>
    <property type="molecule type" value="Genomic_DNA"/>
</dbReference>
<dbReference type="SUPFAM" id="SSF51905">
    <property type="entry name" value="FAD/NAD(P)-binding domain"/>
    <property type="match status" value="1"/>
</dbReference>
<dbReference type="Gene3D" id="3.50.50.60">
    <property type="entry name" value="FAD/NAD(P)-binding domain"/>
    <property type="match status" value="2"/>
</dbReference>
<dbReference type="PANTHER" id="PTHR10668:SF105">
    <property type="entry name" value="DEHYDROGENASE-RELATED"/>
    <property type="match status" value="1"/>
</dbReference>
<dbReference type="Pfam" id="PF13450">
    <property type="entry name" value="NAD_binding_8"/>
    <property type="match status" value="1"/>
</dbReference>
<name>A0ABS8BBJ9_9ACTN</name>
<gene>
    <name evidence="1" type="ORF">LG632_21780</name>
</gene>
<proteinExistence type="predicted"/>
<evidence type="ECO:0000313" key="2">
    <source>
        <dbReference type="Proteomes" id="UP001199054"/>
    </source>
</evidence>
<accession>A0ABS8BBJ9</accession>
<organism evidence="1 2">
    <name type="scientific">Streptomyces antimicrobicus</name>
    <dbReference type="NCBI Taxonomy" id="2883108"/>
    <lineage>
        <taxon>Bacteria</taxon>
        <taxon>Bacillati</taxon>
        <taxon>Actinomycetota</taxon>
        <taxon>Actinomycetes</taxon>
        <taxon>Kitasatosporales</taxon>
        <taxon>Streptomycetaceae</taxon>
        <taxon>Streptomyces</taxon>
    </lineage>
</organism>